<feature type="binding site" evidence="12">
    <location>
        <position position="239"/>
    </location>
    <ligand>
        <name>K(+)</name>
        <dbReference type="ChEBI" id="CHEBI:29103"/>
    </ligand>
</feature>
<gene>
    <name evidence="12 14" type="primary">rbsK</name>
    <name evidence="14" type="ORF">GCM10007898_20280</name>
</gene>
<comment type="subunit">
    <text evidence="12">Homodimer.</text>
</comment>
<keyword evidence="8 12" id="KW-0067">ATP-binding</keyword>
<sequence>MPHIVVVGSINMDLVTVAPRFPAPGETLLGHRFLSAHGGKGGNQAVAATRLGAEVHMVGAVGDDAFAQQLCEGLQQEGVDISHVVRIDDCSSGTASITVAGGENEIVVVPGANAQLQPSHVAKAQHLIAGADAVLVQMEIPLETVEATLRMAHAQRVPVILNPAPAQRLPTEWLQLARYITPNQHELAILLGADADEDFRSLMRRTPCPVVLTHGAEGAWFREQGEPQHQAGFAVEAVDSTGAGDTFNAAFAVFLQEGLPAAVRKACAAAALSVTHLGARGGMPRPIELDTLLARQHA</sequence>
<evidence type="ECO:0000259" key="13">
    <source>
        <dbReference type="Pfam" id="PF00294"/>
    </source>
</evidence>
<comment type="similarity">
    <text evidence="12">Belongs to the carbohydrate kinase PfkB family. Ribokinase subfamily.</text>
</comment>
<feature type="binding site" evidence="12">
    <location>
        <position position="139"/>
    </location>
    <ligand>
        <name>substrate</name>
    </ligand>
</feature>
<dbReference type="HAMAP" id="MF_01987">
    <property type="entry name" value="Ribokinase"/>
    <property type="match status" value="1"/>
</dbReference>
<keyword evidence="12" id="KW-0963">Cytoplasm</keyword>
<comment type="similarity">
    <text evidence="1">Belongs to the carbohydrate kinase pfkB family.</text>
</comment>
<dbReference type="PROSITE" id="PS00584">
    <property type="entry name" value="PFKB_KINASES_2"/>
    <property type="match status" value="1"/>
</dbReference>
<keyword evidence="11 12" id="KW-0119">Carbohydrate metabolism</keyword>
<dbReference type="NCBIfam" id="TIGR02152">
    <property type="entry name" value="D_ribokin_bact"/>
    <property type="match status" value="1"/>
</dbReference>
<dbReference type="InterPro" id="IPR011877">
    <property type="entry name" value="Ribokinase"/>
</dbReference>
<evidence type="ECO:0000256" key="4">
    <source>
        <dbReference type="ARBA" id="ARBA00022679"/>
    </source>
</evidence>
<proteinExistence type="inferred from homology"/>
<dbReference type="PRINTS" id="PR00990">
    <property type="entry name" value="RIBOKINASE"/>
</dbReference>
<comment type="caution">
    <text evidence="14">The sequence shown here is derived from an EMBL/GenBank/DDBJ whole genome shotgun (WGS) entry which is preliminary data.</text>
</comment>
<comment type="function">
    <text evidence="12">Catalyzes the phosphorylation of ribose at O-5 in a reaction requiring ATP and magnesium. The resulting D-ribose-5-phosphate can then be used either for sythesis of nucleotides, histidine, and tryptophan, or as a component of the pentose phosphate pathway.</text>
</comment>
<evidence type="ECO:0000256" key="8">
    <source>
        <dbReference type="ARBA" id="ARBA00022840"/>
    </source>
</evidence>
<dbReference type="CDD" id="cd01174">
    <property type="entry name" value="ribokinase"/>
    <property type="match status" value="1"/>
</dbReference>
<evidence type="ECO:0000256" key="2">
    <source>
        <dbReference type="ARBA" id="ARBA00012035"/>
    </source>
</evidence>
<feature type="binding site" evidence="12">
    <location>
        <begin position="11"/>
        <end position="13"/>
    </location>
    <ligand>
        <name>substrate</name>
    </ligand>
</feature>
<comment type="cofactor">
    <cofactor evidence="12">
        <name>Mg(2+)</name>
        <dbReference type="ChEBI" id="CHEBI:18420"/>
    </cofactor>
    <text evidence="12">Requires a divalent cation, most likely magnesium in vivo, as an electrophilic catalyst to aid phosphoryl group transfer. It is the chelate of the metal and the nucleotide that is the actual substrate.</text>
</comment>
<comment type="activity regulation">
    <text evidence="12">Activated by a monovalent cation that binds near, but not in, the active site. The most likely occupant of the site in vivo is potassium. Ion binding induces a conformational change that may alter substrate affinity.</text>
</comment>
<keyword evidence="5 12" id="KW-0479">Metal-binding</keyword>
<feature type="binding site" evidence="12">
    <location>
        <position position="183"/>
    </location>
    <ligand>
        <name>ATP</name>
        <dbReference type="ChEBI" id="CHEBI:30616"/>
    </ligand>
</feature>
<feature type="binding site" evidence="12">
    <location>
        <position position="278"/>
    </location>
    <ligand>
        <name>K(+)</name>
        <dbReference type="ChEBI" id="CHEBI:29103"/>
    </ligand>
</feature>
<comment type="pathway">
    <text evidence="12">Carbohydrate metabolism; D-ribose degradation; D-ribose 5-phosphate from beta-D-ribopyranose: step 2/2.</text>
</comment>
<evidence type="ECO:0000256" key="12">
    <source>
        <dbReference type="HAMAP-Rule" id="MF_01987"/>
    </source>
</evidence>
<comment type="subcellular location">
    <subcellularLocation>
        <location evidence="12">Cytoplasm</location>
    </subcellularLocation>
</comment>
<dbReference type="SUPFAM" id="SSF53613">
    <property type="entry name" value="Ribokinase-like"/>
    <property type="match status" value="1"/>
</dbReference>
<keyword evidence="10 12" id="KW-0630">Potassium</keyword>
<dbReference type="RefSeq" id="WP_284331897.1">
    <property type="nucleotide sequence ID" value="NZ_BSOA01000015.1"/>
</dbReference>
<dbReference type="InterPro" id="IPR002139">
    <property type="entry name" value="Ribo/fructo_kinase"/>
</dbReference>
<keyword evidence="6 12" id="KW-0547">Nucleotide-binding</keyword>
<feature type="domain" description="Carbohydrate kinase PfkB" evidence="13">
    <location>
        <begin position="1"/>
        <end position="284"/>
    </location>
</feature>
<feature type="binding site" evidence="12">
    <location>
        <begin position="39"/>
        <end position="43"/>
    </location>
    <ligand>
        <name>substrate</name>
    </ligand>
</feature>
<keyword evidence="9 12" id="KW-0460">Magnesium</keyword>
<evidence type="ECO:0000256" key="7">
    <source>
        <dbReference type="ARBA" id="ARBA00022777"/>
    </source>
</evidence>
<evidence type="ECO:0000313" key="14">
    <source>
        <dbReference type="EMBL" id="GLQ88459.1"/>
    </source>
</evidence>
<reference evidence="15" key="1">
    <citation type="journal article" date="2019" name="Int. J. Syst. Evol. Microbiol.">
        <title>The Global Catalogue of Microorganisms (GCM) 10K type strain sequencing project: providing services to taxonomists for standard genome sequencing and annotation.</title>
        <authorList>
            <consortium name="The Broad Institute Genomics Platform"/>
            <consortium name="The Broad Institute Genome Sequencing Center for Infectious Disease"/>
            <person name="Wu L."/>
            <person name="Ma J."/>
        </authorList>
    </citation>
    <scope>NUCLEOTIDE SEQUENCE [LARGE SCALE GENOMIC DNA]</scope>
    <source>
        <strain evidence="15">NBRC 111981</strain>
    </source>
</reference>
<keyword evidence="7 12" id="KW-0418">Kinase</keyword>
<feature type="binding site" evidence="12">
    <location>
        <begin position="244"/>
        <end position="245"/>
    </location>
    <ligand>
        <name>ATP</name>
        <dbReference type="ChEBI" id="CHEBI:30616"/>
    </ligand>
</feature>
<feature type="binding site" evidence="12">
    <location>
        <position position="241"/>
    </location>
    <ligand>
        <name>K(+)</name>
        <dbReference type="ChEBI" id="CHEBI:29103"/>
    </ligand>
</feature>
<keyword evidence="4 12" id="KW-0808">Transferase</keyword>
<dbReference type="Proteomes" id="UP001156627">
    <property type="component" value="Unassembled WGS sequence"/>
</dbReference>
<feature type="active site" description="Proton acceptor" evidence="12">
    <location>
        <position position="245"/>
    </location>
</feature>
<keyword evidence="15" id="KW-1185">Reference proteome</keyword>
<name>A0ABQ5XDD8_9GAMM</name>
<dbReference type="EC" id="2.7.1.15" evidence="2 12"/>
<evidence type="ECO:0000256" key="1">
    <source>
        <dbReference type="ARBA" id="ARBA00005380"/>
    </source>
</evidence>
<accession>A0ABQ5XDD8</accession>
<evidence type="ECO:0000256" key="3">
    <source>
        <dbReference type="ARBA" id="ARBA00016943"/>
    </source>
</evidence>
<dbReference type="PANTHER" id="PTHR10584">
    <property type="entry name" value="SUGAR KINASE"/>
    <property type="match status" value="1"/>
</dbReference>
<evidence type="ECO:0000256" key="10">
    <source>
        <dbReference type="ARBA" id="ARBA00022958"/>
    </source>
</evidence>
<dbReference type="InterPro" id="IPR011611">
    <property type="entry name" value="PfkB_dom"/>
</dbReference>
<protein>
    <recommendedName>
        <fullName evidence="3 12">Ribokinase</fullName>
        <shortName evidence="12">RK</shortName>
        <ecNumber evidence="2 12">2.7.1.15</ecNumber>
    </recommendedName>
</protein>
<dbReference type="InterPro" id="IPR002173">
    <property type="entry name" value="Carboh/pur_kinase_PfkB_CS"/>
</dbReference>
<feature type="binding site" evidence="12">
    <location>
        <position position="273"/>
    </location>
    <ligand>
        <name>K(+)</name>
        <dbReference type="ChEBI" id="CHEBI:29103"/>
    </ligand>
</feature>
<feature type="binding site" evidence="12">
    <location>
        <position position="276"/>
    </location>
    <ligand>
        <name>K(+)</name>
        <dbReference type="ChEBI" id="CHEBI:29103"/>
    </ligand>
</feature>
<dbReference type="EMBL" id="BSOA01000015">
    <property type="protein sequence ID" value="GLQ88459.1"/>
    <property type="molecule type" value="Genomic_DNA"/>
</dbReference>
<dbReference type="PANTHER" id="PTHR10584:SF166">
    <property type="entry name" value="RIBOKINASE"/>
    <property type="match status" value="1"/>
</dbReference>
<comment type="catalytic activity">
    <reaction evidence="12">
        <text>D-ribose + ATP = D-ribose 5-phosphate + ADP + H(+)</text>
        <dbReference type="Rhea" id="RHEA:13697"/>
        <dbReference type="ChEBI" id="CHEBI:15378"/>
        <dbReference type="ChEBI" id="CHEBI:30616"/>
        <dbReference type="ChEBI" id="CHEBI:47013"/>
        <dbReference type="ChEBI" id="CHEBI:78346"/>
        <dbReference type="ChEBI" id="CHEBI:456216"/>
        <dbReference type="EC" id="2.7.1.15"/>
    </reaction>
</comment>
<comment type="caution">
    <text evidence="12">Lacks conserved residue(s) required for the propagation of feature annotation.</text>
</comment>
<evidence type="ECO:0000256" key="6">
    <source>
        <dbReference type="ARBA" id="ARBA00022741"/>
    </source>
</evidence>
<evidence type="ECO:0000313" key="15">
    <source>
        <dbReference type="Proteomes" id="UP001156627"/>
    </source>
</evidence>
<evidence type="ECO:0000256" key="9">
    <source>
        <dbReference type="ARBA" id="ARBA00022842"/>
    </source>
</evidence>
<evidence type="ECO:0000256" key="5">
    <source>
        <dbReference type="ARBA" id="ARBA00022723"/>
    </source>
</evidence>
<feature type="binding site" evidence="12">
    <location>
        <position position="245"/>
    </location>
    <ligand>
        <name>substrate</name>
    </ligand>
</feature>
<dbReference type="Gene3D" id="3.40.1190.20">
    <property type="match status" value="1"/>
</dbReference>
<organism evidence="14 15">
    <name type="scientific">Dyella flagellata</name>
    <dbReference type="NCBI Taxonomy" id="1867833"/>
    <lineage>
        <taxon>Bacteria</taxon>
        <taxon>Pseudomonadati</taxon>
        <taxon>Pseudomonadota</taxon>
        <taxon>Gammaproteobacteria</taxon>
        <taxon>Lysobacterales</taxon>
        <taxon>Rhodanobacteraceae</taxon>
        <taxon>Dyella</taxon>
    </lineage>
</organism>
<dbReference type="Pfam" id="PF00294">
    <property type="entry name" value="PfkB"/>
    <property type="match status" value="1"/>
</dbReference>
<dbReference type="InterPro" id="IPR029056">
    <property type="entry name" value="Ribokinase-like"/>
</dbReference>
<feature type="binding site" evidence="12">
    <location>
        <begin position="213"/>
        <end position="218"/>
    </location>
    <ligand>
        <name>ATP</name>
        <dbReference type="ChEBI" id="CHEBI:30616"/>
    </ligand>
</feature>
<evidence type="ECO:0000256" key="11">
    <source>
        <dbReference type="ARBA" id="ARBA00023277"/>
    </source>
</evidence>